<evidence type="ECO:0000256" key="7">
    <source>
        <dbReference type="ARBA" id="ARBA00023098"/>
    </source>
</evidence>
<keyword evidence="5" id="KW-0378">Hydrolase</keyword>
<dbReference type="InterPro" id="IPR051238">
    <property type="entry name" value="GDSL_esterase/lipase"/>
</dbReference>
<accession>A0AAD8NXZ6</accession>
<evidence type="ECO:0000313" key="9">
    <source>
        <dbReference type="Proteomes" id="UP001229421"/>
    </source>
</evidence>
<sequence length="308" mass="34370">MHKSKSTYRAVFGNGNVVEDEVTGELNVRTTEKMTYSGQFLGFDEFIPSFASANISDFTKGVNYASGGSGIREESGSHNGDRVSLGRQLHHHRSTVSAISRTTKNTTFLNKCIYLLNTGNNDYINNYFMPGKHYNTRQKYSKAQYAKVLTKQYARQLRTLYKLGGRKIAVFGLTRIGCTPFMVRKFSTGGKPCVDHINNGTDAFNYKLKALVEQLNKEKSEARFTFINTAGILFPQGEVSMRTPPCCQLTGDWACTLNSAPCSIRAVSIYFDALHPTEFSNLAIATRAYKAALPTDAYPYDIHHLTKV</sequence>
<comment type="subcellular location">
    <subcellularLocation>
        <location evidence="1">Secreted</location>
    </subcellularLocation>
</comment>
<proteinExistence type="inferred from homology"/>
<dbReference type="GO" id="GO:0005576">
    <property type="term" value="C:extracellular region"/>
    <property type="evidence" value="ECO:0007669"/>
    <property type="project" value="UniProtKB-SubCell"/>
</dbReference>
<evidence type="ECO:0000256" key="5">
    <source>
        <dbReference type="ARBA" id="ARBA00022801"/>
    </source>
</evidence>
<keyword evidence="3" id="KW-0964">Secreted</keyword>
<dbReference type="EMBL" id="JAUHHV010000005">
    <property type="protein sequence ID" value="KAK1424861.1"/>
    <property type="molecule type" value="Genomic_DNA"/>
</dbReference>
<keyword evidence="9" id="KW-1185">Reference proteome</keyword>
<evidence type="ECO:0000256" key="1">
    <source>
        <dbReference type="ARBA" id="ARBA00004613"/>
    </source>
</evidence>
<dbReference type="GO" id="GO:0016042">
    <property type="term" value="P:lipid catabolic process"/>
    <property type="evidence" value="ECO:0007669"/>
    <property type="project" value="UniProtKB-KW"/>
</dbReference>
<evidence type="ECO:0000256" key="4">
    <source>
        <dbReference type="ARBA" id="ARBA00022729"/>
    </source>
</evidence>
<dbReference type="AlphaFoldDB" id="A0AAD8NXZ6"/>
<keyword evidence="7" id="KW-0443">Lipid metabolism</keyword>
<dbReference type="InterPro" id="IPR036514">
    <property type="entry name" value="SGNH_hydro_sf"/>
</dbReference>
<keyword evidence="6" id="KW-0442">Lipid degradation</keyword>
<evidence type="ECO:0000256" key="3">
    <source>
        <dbReference type="ARBA" id="ARBA00022525"/>
    </source>
</evidence>
<protein>
    <recommendedName>
        <fullName evidence="10">SGNH hydrolase-type esterase domain-containing protein</fullName>
    </recommendedName>
</protein>
<comment type="similarity">
    <text evidence="2">Belongs to the 'GDSL' lipolytic enzyme family.</text>
</comment>
<name>A0AAD8NXZ6_TARER</name>
<dbReference type="GO" id="GO:0016788">
    <property type="term" value="F:hydrolase activity, acting on ester bonds"/>
    <property type="evidence" value="ECO:0007669"/>
    <property type="project" value="InterPro"/>
</dbReference>
<dbReference type="PANTHER" id="PTHR45650:SF9">
    <property type="entry name" value="SGNH HYDROLASE-TYPE ESTERASE DOMAIN-CONTAINING PROTEIN"/>
    <property type="match status" value="1"/>
</dbReference>
<reference evidence="8" key="1">
    <citation type="journal article" date="2023" name="bioRxiv">
        <title>Improved chromosome-level genome assembly for marigold (Tagetes erecta).</title>
        <authorList>
            <person name="Jiang F."/>
            <person name="Yuan L."/>
            <person name="Wang S."/>
            <person name="Wang H."/>
            <person name="Xu D."/>
            <person name="Wang A."/>
            <person name="Fan W."/>
        </authorList>
    </citation>
    <scope>NUCLEOTIDE SEQUENCE</scope>
    <source>
        <strain evidence="8">WSJ</strain>
        <tissue evidence="8">Leaf</tissue>
    </source>
</reference>
<dbReference type="InterPro" id="IPR001087">
    <property type="entry name" value="GDSL"/>
</dbReference>
<dbReference type="PANTHER" id="PTHR45650">
    <property type="entry name" value="GDSL-LIKE LIPASE/ACYLHYDROLASE-RELATED"/>
    <property type="match status" value="1"/>
</dbReference>
<dbReference type="Proteomes" id="UP001229421">
    <property type="component" value="Unassembled WGS sequence"/>
</dbReference>
<gene>
    <name evidence="8" type="ORF">QVD17_20201</name>
</gene>
<keyword evidence="4" id="KW-0732">Signal</keyword>
<dbReference type="Pfam" id="PF00657">
    <property type="entry name" value="Lipase_GDSL"/>
    <property type="match status" value="1"/>
</dbReference>
<evidence type="ECO:0000256" key="6">
    <source>
        <dbReference type="ARBA" id="ARBA00022963"/>
    </source>
</evidence>
<organism evidence="8 9">
    <name type="scientific">Tagetes erecta</name>
    <name type="common">African marigold</name>
    <dbReference type="NCBI Taxonomy" id="13708"/>
    <lineage>
        <taxon>Eukaryota</taxon>
        <taxon>Viridiplantae</taxon>
        <taxon>Streptophyta</taxon>
        <taxon>Embryophyta</taxon>
        <taxon>Tracheophyta</taxon>
        <taxon>Spermatophyta</taxon>
        <taxon>Magnoliopsida</taxon>
        <taxon>eudicotyledons</taxon>
        <taxon>Gunneridae</taxon>
        <taxon>Pentapetalae</taxon>
        <taxon>asterids</taxon>
        <taxon>campanulids</taxon>
        <taxon>Asterales</taxon>
        <taxon>Asteraceae</taxon>
        <taxon>Asteroideae</taxon>
        <taxon>Heliantheae alliance</taxon>
        <taxon>Tageteae</taxon>
        <taxon>Tagetes</taxon>
    </lineage>
</organism>
<evidence type="ECO:0000313" key="8">
    <source>
        <dbReference type="EMBL" id="KAK1424861.1"/>
    </source>
</evidence>
<evidence type="ECO:0008006" key="10">
    <source>
        <dbReference type="Google" id="ProtNLM"/>
    </source>
</evidence>
<comment type="caution">
    <text evidence="8">The sequence shown here is derived from an EMBL/GenBank/DDBJ whole genome shotgun (WGS) entry which is preliminary data.</text>
</comment>
<evidence type="ECO:0000256" key="2">
    <source>
        <dbReference type="ARBA" id="ARBA00008668"/>
    </source>
</evidence>
<dbReference type="Gene3D" id="3.40.50.1110">
    <property type="entry name" value="SGNH hydrolase"/>
    <property type="match status" value="1"/>
</dbReference>